<proteinExistence type="predicted"/>
<evidence type="ECO:0000313" key="4">
    <source>
        <dbReference type="Proteomes" id="UP000001075"/>
    </source>
</evidence>
<accession>G3I292</accession>
<dbReference type="PANTHER" id="PTHR21467:SF0">
    <property type="entry name" value="SERINE_THREONINE-PROTEIN PHOSPHATASE 4 REGULATORY SUBUNIT 4"/>
    <property type="match status" value="1"/>
</dbReference>
<dbReference type="InterPro" id="IPR039918">
    <property type="entry name" value="PPP4R4"/>
</dbReference>
<name>G3I292_CRIGR</name>
<sequence length="202" mass="22846">MHFMMFVRGCDSVEENTNWTELTKSVVLPELIELSGDESGSVRLAAFETLVNMLDMFDTDSIRVGQNGNVYGCGKYTLLYSKEIFIVIKKLSLMIDNVVLNFKQFQKKNYEKDLLDQEKEREELLFLEMEQLEKEKHQNDGRSSSEKSFEKKHDSFRTRNASSLPASFSPNPVLPSTSRGTGNTADAKSSGSKDAPPRKATL</sequence>
<protein>
    <submittedName>
        <fullName evidence="3">Serine/threonine-protein phosphatase 4 regulatory subunit 4</fullName>
    </submittedName>
</protein>
<evidence type="ECO:0000313" key="3">
    <source>
        <dbReference type="EMBL" id="EGV95606.1"/>
    </source>
</evidence>
<evidence type="ECO:0000256" key="1">
    <source>
        <dbReference type="PROSITE-ProRule" id="PRU00103"/>
    </source>
</evidence>
<feature type="region of interest" description="Disordered" evidence="2">
    <location>
        <begin position="133"/>
        <end position="202"/>
    </location>
</feature>
<organism evidence="3 4">
    <name type="scientific">Cricetulus griseus</name>
    <name type="common">Chinese hamster</name>
    <name type="synonym">Cricetulus barabensis griseus</name>
    <dbReference type="NCBI Taxonomy" id="10029"/>
    <lineage>
        <taxon>Eukaryota</taxon>
        <taxon>Metazoa</taxon>
        <taxon>Chordata</taxon>
        <taxon>Craniata</taxon>
        <taxon>Vertebrata</taxon>
        <taxon>Euteleostomi</taxon>
        <taxon>Mammalia</taxon>
        <taxon>Eutheria</taxon>
        <taxon>Euarchontoglires</taxon>
        <taxon>Glires</taxon>
        <taxon>Rodentia</taxon>
        <taxon>Myomorpha</taxon>
        <taxon>Muroidea</taxon>
        <taxon>Cricetidae</taxon>
        <taxon>Cricetinae</taxon>
        <taxon>Cricetulus</taxon>
    </lineage>
</organism>
<evidence type="ECO:0000256" key="2">
    <source>
        <dbReference type="SAM" id="MobiDB-lite"/>
    </source>
</evidence>
<feature type="compositionally biased region" description="Polar residues" evidence="2">
    <location>
        <begin position="158"/>
        <end position="192"/>
    </location>
</feature>
<dbReference type="GO" id="GO:0008287">
    <property type="term" value="C:protein serine/threonine phosphatase complex"/>
    <property type="evidence" value="ECO:0007669"/>
    <property type="project" value="TreeGrafter"/>
</dbReference>
<dbReference type="eggNOG" id="KOG0211">
    <property type="taxonomic scope" value="Eukaryota"/>
</dbReference>
<reference evidence="4" key="1">
    <citation type="journal article" date="2011" name="Nat. Biotechnol.">
        <title>The genomic sequence of the Chinese hamster ovary (CHO)-K1 cell line.</title>
        <authorList>
            <person name="Xu X."/>
            <person name="Nagarajan H."/>
            <person name="Lewis N.E."/>
            <person name="Pan S."/>
            <person name="Cai Z."/>
            <person name="Liu X."/>
            <person name="Chen W."/>
            <person name="Xie M."/>
            <person name="Wang W."/>
            <person name="Hammond S."/>
            <person name="Andersen M.R."/>
            <person name="Neff N."/>
            <person name="Passarelli B."/>
            <person name="Koh W."/>
            <person name="Fan H.C."/>
            <person name="Wang J."/>
            <person name="Gui Y."/>
            <person name="Lee K.H."/>
            <person name="Betenbaugh M.J."/>
            <person name="Quake S.R."/>
            <person name="Famili I."/>
            <person name="Palsson B.O."/>
            <person name="Wang J."/>
        </authorList>
    </citation>
    <scope>NUCLEOTIDE SEQUENCE [LARGE SCALE GENOMIC DNA]</scope>
    <source>
        <strain evidence="4">CHO K1 cell line</strain>
    </source>
</reference>
<dbReference type="AlphaFoldDB" id="G3I292"/>
<dbReference type="InParanoid" id="G3I292"/>
<feature type="repeat" description="HEAT" evidence="1">
    <location>
        <begin position="27"/>
        <end position="63"/>
    </location>
</feature>
<dbReference type="PROSITE" id="PS50077">
    <property type="entry name" value="HEAT_REPEAT"/>
    <property type="match status" value="1"/>
</dbReference>
<dbReference type="PANTHER" id="PTHR21467">
    <property type="entry name" value="PROTEIN PHOSPHATASE 4 REGULATORY SUBUNIT 4 PPP4R4"/>
    <property type="match status" value="1"/>
</dbReference>
<dbReference type="EMBL" id="JH001121">
    <property type="protein sequence ID" value="EGV95606.1"/>
    <property type="molecule type" value="Genomic_DNA"/>
</dbReference>
<dbReference type="InterPro" id="IPR021133">
    <property type="entry name" value="HEAT_type_2"/>
</dbReference>
<dbReference type="STRING" id="10029.G3I292"/>
<dbReference type="GO" id="GO:0019888">
    <property type="term" value="F:protein phosphatase regulator activity"/>
    <property type="evidence" value="ECO:0007669"/>
    <property type="project" value="TreeGrafter"/>
</dbReference>
<gene>
    <name evidence="3" type="ORF">I79_017521</name>
</gene>
<dbReference type="Proteomes" id="UP000001075">
    <property type="component" value="Unassembled WGS sequence"/>
</dbReference>
<feature type="compositionally biased region" description="Basic and acidic residues" evidence="2">
    <location>
        <begin position="133"/>
        <end position="157"/>
    </location>
</feature>
<dbReference type="GO" id="GO:0005829">
    <property type="term" value="C:cytosol"/>
    <property type="evidence" value="ECO:0007669"/>
    <property type="project" value="TreeGrafter"/>
</dbReference>